<dbReference type="EMBL" id="JBBBZM010000081">
    <property type="protein sequence ID" value="KAL0634927.1"/>
    <property type="molecule type" value="Genomic_DNA"/>
</dbReference>
<comment type="caution">
    <text evidence="2">The sequence shown here is derived from an EMBL/GenBank/DDBJ whole genome shotgun (WGS) entry which is preliminary data.</text>
</comment>
<name>A0ABR3GG42_9PEZI</name>
<proteinExistence type="predicted"/>
<feature type="signal peptide" evidence="1">
    <location>
        <begin position="1"/>
        <end position="19"/>
    </location>
</feature>
<keyword evidence="3" id="KW-1185">Reference proteome</keyword>
<evidence type="ECO:0000256" key="1">
    <source>
        <dbReference type="SAM" id="SignalP"/>
    </source>
</evidence>
<evidence type="ECO:0000313" key="2">
    <source>
        <dbReference type="EMBL" id="KAL0634927.1"/>
    </source>
</evidence>
<accession>A0ABR3GG42</accession>
<protein>
    <submittedName>
        <fullName evidence="2">Uncharacterized protein</fullName>
    </submittedName>
</protein>
<organism evidence="2 3">
    <name type="scientific">Discina gigas</name>
    <dbReference type="NCBI Taxonomy" id="1032678"/>
    <lineage>
        <taxon>Eukaryota</taxon>
        <taxon>Fungi</taxon>
        <taxon>Dikarya</taxon>
        <taxon>Ascomycota</taxon>
        <taxon>Pezizomycotina</taxon>
        <taxon>Pezizomycetes</taxon>
        <taxon>Pezizales</taxon>
        <taxon>Discinaceae</taxon>
        <taxon>Discina</taxon>
    </lineage>
</organism>
<keyword evidence="1" id="KW-0732">Signal</keyword>
<reference evidence="2 3" key="1">
    <citation type="submission" date="2024-02" db="EMBL/GenBank/DDBJ databases">
        <title>Discinaceae phylogenomics.</title>
        <authorList>
            <person name="Dirks A.C."/>
            <person name="James T.Y."/>
        </authorList>
    </citation>
    <scope>NUCLEOTIDE SEQUENCE [LARGE SCALE GENOMIC DNA]</scope>
    <source>
        <strain evidence="2 3">ACD0624</strain>
    </source>
</reference>
<feature type="chain" id="PRO_5046932618" evidence="1">
    <location>
        <begin position="20"/>
        <end position="200"/>
    </location>
</feature>
<gene>
    <name evidence="2" type="ORF">Q9L58_006121</name>
</gene>
<dbReference type="Proteomes" id="UP001447188">
    <property type="component" value="Unassembled WGS sequence"/>
</dbReference>
<evidence type="ECO:0000313" key="3">
    <source>
        <dbReference type="Proteomes" id="UP001447188"/>
    </source>
</evidence>
<sequence length="200" mass="22170">MFTAFIVLFFTQLLSLALADCVPNPGVRTVHTVNFDDLDTTTQSVIPAPFTYNWLAFHPSWQVARVGNDIPFVPSSQSNALVLPTEFASATAEFYSVSACDTFDLISLWIIGCWVNPKYFKTDEACIVTFTGTKADGSVVTWERPVRKTSMEIIQFSTSRGFTNLKKVQLKSRFEFGTTTAGRIALDDIVIGRQDGKVSC</sequence>